<evidence type="ECO:0000313" key="2">
    <source>
        <dbReference type="EMBL" id="KAJ8885259.1"/>
    </source>
</evidence>
<evidence type="ECO:0000313" key="3">
    <source>
        <dbReference type="Proteomes" id="UP001159363"/>
    </source>
</evidence>
<protein>
    <submittedName>
        <fullName evidence="2">Uncharacterized protein</fullName>
    </submittedName>
</protein>
<proteinExistence type="predicted"/>
<dbReference type="EMBL" id="JARBHB010000004">
    <property type="protein sequence ID" value="KAJ8885259.1"/>
    <property type="molecule type" value="Genomic_DNA"/>
</dbReference>
<organism evidence="2 3">
    <name type="scientific">Dryococelus australis</name>
    <dbReference type="NCBI Taxonomy" id="614101"/>
    <lineage>
        <taxon>Eukaryota</taxon>
        <taxon>Metazoa</taxon>
        <taxon>Ecdysozoa</taxon>
        <taxon>Arthropoda</taxon>
        <taxon>Hexapoda</taxon>
        <taxon>Insecta</taxon>
        <taxon>Pterygota</taxon>
        <taxon>Neoptera</taxon>
        <taxon>Polyneoptera</taxon>
        <taxon>Phasmatodea</taxon>
        <taxon>Verophasmatodea</taxon>
        <taxon>Anareolatae</taxon>
        <taxon>Phasmatidae</taxon>
        <taxon>Eurycanthinae</taxon>
        <taxon>Dryococelus</taxon>
    </lineage>
</organism>
<dbReference type="Proteomes" id="UP001159363">
    <property type="component" value="Chromosome X"/>
</dbReference>
<name>A0ABQ9HLN2_9NEOP</name>
<evidence type="ECO:0000256" key="1">
    <source>
        <dbReference type="SAM" id="MobiDB-lite"/>
    </source>
</evidence>
<gene>
    <name evidence="2" type="ORF">PR048_011456</name>
</gene>
<reference evidence="2 3" key="1">
    <citation type="submission" date="2023-02" db="EMBL/GenBank/DDBJ databases">
        <title>LHISI_Scaffold_Assembly.</title>
        <authorList>
            <person name="Stuart O.P."/>
            <person name="Cleave R."/>
            <person name="Magrath M.J.L."/>
            <person name="Mikheyev A.S."/>
        </authorList>
    </citation>
    <scope>NUCLEOTIDE SEQUENCE [LARGE SCALE GENOMIC DNA]</scope>
    <source>
        <strain evidence="2">Daus_M_001</strain>
        <tissue evidence="2">Leg muscle</tissue>
    </source>
</reference>
<comment type="caution">
    <text evidence="2">The sequence shown here is derived from an EMBL/GenBank/DDBJ whole genome shotgun (WGS) entry which is preliminary data.</text>
</comment>
<sequence>MGMTIGTSLRRHGYCRVINQDAVVREKARTAKTTNADNRQSSAGKEDEVLRLKARSCRQDKMAKTFRTMDKSTGVQLNANKLRPMRVKLGGCDSAMECENPANDPGRRKWRPVRLDGRRVPGRYTTTAPAASGTRPYLAATQLRLQLQAALGLTWPLHNYGSSCKRHQALPGRYTTTAPAASGTRPYLAATQLRLQLQAAPGLTWPLHNYGSSCKRQLGLTWPLHNYGSSCKRHQALPGRYTTTAPAASGN</sequence>
<keyword evidence="3" id="KW-1185">Reference proteome</keyword>
<accession>A0ABQ9HLN2</accession>
<feature type="region of interest" description="Disordered" evidence="1">
    <location>
        <begin position="28"/>
        <end position="48"/>
    </location>
</feature>
<feature type="compositionally biased region" description="Polar residues" evidence="1">
    <location>
        <begin position="31"/>
        <end position="43"/>
    </location>
</feature>